<evidence type="ECO:0000313" key="1">
    <source>
        <dbReference type="EMBL" id="KAG0442718.1"/>
    </source>
</evidence>
<protein>
    <submittedName>
        <fullName evidence="1">Uncharacterized protein</fullName>
    </submittedName>
</protein>
<accession>A0AC60QSY8</accession>
<name>A0AC60QSY8_IXOPE</name>
<sequence length="111" mass="12478">MLWKTQRQIRRLDLAEQLQEARRQKRCVECAVNHRAQIPRGAALGLEPSRGLDSGAQRRGTSEQEIPPWVADQRGCPPGLLPLWRSVLELGSQEKQTQSKKPNLHGDGSYG</sequence>
<proteinExistence type="predicted"/>
<dbReference type="EMBL" id="JABSTQ010004291">
    <property type="protein sequence ID" value="KAG0442718.1"/>
    <property type="molecule type" value="Genomic_DNA"/>
</dbReference>
<dbReference type="Proteomes" id="UP000805193">
    <property type="component" value="Unassembled WGS sequence"/>
</dbReference>
<organism evidence="1 2">
    <name type="scientific">Ixodes persulcatus</name>
    <name type="common">Taiga tick</name>
    <dbReference type="NCBI Taxonomy" id="34615"/>
    <lineage>
        <taxon>Eukaryota</taxon>
        <taxon>Metazoa</taxon>
        <taxon>Ecdysozoa</taxon>
        <taxon>Arthropoda</taxon>
        <taxon>Chelicerata</taxon>
        <taxon>Arachnida</taxon>
        <taxon>Acari</taxon>
        <taxon>Parasitiformes</taxon>
        <taxon>Ixodida</taxon>
        <taxon>Ixodoidea</taxon>
        <taxon>Ixodidae</taxon>
        <taxon>Ixodinae</taxon>
        <taxon>Ixodes</taxon>
    </lineage>
</organism>
<gene>
    <name evidence="1" type="ORF">HPB47_015631</name>
</gene>
<keyword evidence="2" id="KW-1185">Reference proteome</keyword>
<reference evidence="1 2" key="1">
    <citation type="journal article" date="2020" name="Cell">
        <title>Large-Scale Comparative Analyses of Tick Genomes Elucidate Their Genetic Diversity and Vector Capacities.</title>
        <authorList>
            <consortium name="Tick Genome and Microbiome Consortium (TIGMIC)"/>
            <person name="Jia N."/>
            <person name="Wang J."/>
            <person name="Shi W."/>
            <person name="Du L."/>
            <person name="Sun Y."/>
            <person name="Zhan W."/>
            <person name="Jiang J.F."/>
            <person name="Wang Q."/>
            <person name="Zhang B."/>
            <person name="Ji P."/>
            <person name="Bell-Sakyi L."/>
            <person name="Cui X.M."/>
            <person name="Yuan T.T."/>
            <person name="Jiang B.G."/>
            <person name="Yang W.F."/>
            <person name="Lam T.T."/>
            <person name="Chang Q.C."/>
            <person name="Ding S.J."/>
            <person name="Wang X.J."/>
            <person name="Zhu J.G."/>
            <person name="Ruan X.D."/>
            <person name="Zhao L."/>
            <person name="Wei J.T."/>
            <person name="Ye R.Z."/>
            <person name="Que T.C."/>
            <person name="Du C.H."/>
            <person name="Zhou Y.H."/>
            <person name="Cheng J.X."/>
            <person name="Dai P.F."/>
            <person name="Guo W.B."/>
            <person name="Han X.H."/>
            <person name="Huang E.J."/>
            <person name="Li L.F."/>
            <person name="Wei W."/>
            <person name="Gao Y.C."/>
            <person name="Liu J.Z."/>
            <person name="Shao H.Z."/>
            <person name="Wang X."/>
            <person name="Wang C.C."/>
            <person name="Yang T.C."/>
            <person name="Huo Q.B."/>
            <person name="Li W."/>
            <person name="Chen H.Y."/>
            <person name="Chen S.E."/>
            <person name="Zhou L.G."/>
            <person name="Ni X.B."/>
            <person name="Tian J.H."/>
            <person name="Sheng Y."/>
            <person name="Liu T."/>
            <person name="Pan Y.S."/>
            <person name="Xia L.Y."/>
            <person name="Li J."/>
            <person name="Zhao F."/>
            <person name="Cao W.C."/>
        </authorList>
    </citation>
    <scope>NUCLEOTIDE SEQUENCE [LARGE SCALE GENOMIC DNA]</scope>
    <source>
        <strain evidence="1">Iper-2018</strain>
    </source>
</reference>
<evidence type="ECO:0000313" key="2">
    <source>
        <dbReference type="Proteomes" id="UP000805193"/>
    </source>
</evidence>
<comment type="caution">
    <text evidence="1">The sequence shown here is derived from an EMBL/GenBank/DDBJ whole genome shotgun (WGS) entry which is preliminary data.</text>
</comment>